<name>C8VEF8_EMENI</name>
<gene>
    <name evidence="9" type="ORF">ANIA_08447</name>
</gene>
<dbReference type="Gene3D" id="4.10.240.10">
    <property type="entry name" value="Zn(2)-C6 fungal-type DNA-binding domain"/>
    <property type="match status" value="1"/>
</dbReference>
<dbReference type="InParanoid" id="C8VEF8"/>
<keyword evidence="10" id="KW-1185">Reference proteome</keyword>
<dbReference type="InterPro" id="IPR052202">
    <property type="entry name" value="Yeast_MetPath_Reg"/>
</dbReference>
<comment type="subcellular location">
    <subcellularLocation>
        <location evidence="1">Nucleus</location>
    </subcellularLocation>
</comment>
<dbReference type="GO" id="GO:0045944">
    <property type="term" value="P:positive regulation of transcription by RNA polymerase II"/>
    <property type="evidence" value="ECO:0000318"/>
    <property type="project" value="GO_Central"/>
</dbReference>
<dbReference type="VEuPathDB" id="FungiDB:AN8447"/>
<dbReference type="GO" id="GO:0005634">
    <property type="term" value="C:nucleus"/>
    <property type="evidence" value="ECO:0007669"/>
    <property type="project" value="UniProtKB-SubCell"/>
</dbReference>
<dbReference type="SMART" id="SM00906">
    <property type="entry name" value="Fungal_trans"/>
    <property type="match status" value="1"/>
</dbReference>
<keyword evidence="7" id="KW-0539">Nucleus</keyword>
<dbReference type="PANTHER" id="PTHR47782:SF12">
    <property type="entry name" value="ZN(II)2CYS6 TRANSCRIPTION FACTOR (EUROFUNG)"/>
    <property type="match status" value="1"/>
</dbReference>
<dbReference type="PANTHER" id="PTHR47782">
    <property type="entry name" value="ZN(II)2CYS6 TRANSCRIPTION FACTOR (EUROFUNG)-RELATED"/>
    <property type="match status" value="1"/>
</dbReference>
<dbReference type="GO" id="GO:0043565">
    <property type="term" value="F:sequence-specific DNA binding"/>
    <property type="evidence" value="ECO:0000318"/>
    <property type="project" value="GO_Central"/>
</dbReference>
<dbReference type="OMA" id="SALMYID"/>
<evidence type="ECO:0000256" key="1">
    <source>
        <dbReference type="ARBA" id="ARBA00004123"/>
    </source>
</evidence>
<dbReference type="CDD" id="cd00067">
    <property type="entry name" value="GAL4"/>
    <property type="match status" value="1"/>
</dbReference>
<dbReference type="SUPFAM" id="SSF57701">
    <property type="entry name" value="Zn2/Cys6 DNA-binding domain"/>
    <property type="match status" value="1"/>
</dbReference>
<dbReference type="Pfam" id="PF00172">
    <property type="entry name" value="Zn_clus"/>
    <property type="match status" value="1"/>
</dbReference>
<dbReference type="EMBL" id="BN001305">
    <property type="protein sequence ID" value="CBF80573.1"/>
    <property type="molecule type" value="Genomic_DNA"/>
</dbReference>
<dbReference type="AlphaFoldDB" id="C8VEF8"/>
<dbReference type="SMART" id="SM00066">
    <property type="entry name" value="GAL4"/>
    <property type="match status" value="1"/>
</dbReference>
<dbReference type="HOGENOM" id="CLU_012331_1_0_1"/>
<dbReference type="PROSITE" id="PS00463">
    <property type="entry name" value="ZN2_CY6_FUNGAL_1"/>
    <property type="match status" value="1"/>
</dbReference>
<dbReference type="CDD" id="cd12148">
    <property type="entry name" value="fungal_TF_MHR"/>
    <property type="match status" value="1"/>
</dbReference>
<accession>C8VEF8</accession>
<dbReference type="GO" id="GO:0006351">
    <property type="term" value="P:DNA-templated transcription"/>
    <property type="evidence" value="ECO:0007669"/>
    <property type="project" value="InterPro"/>
</dbReference>
<evidence type="ECO:0000313" key="9">
    <source>
        <dbReference type="EMBL" id="CBF80573.1"/>
    </source>
</evidence>
<dbReference type="RefSeq" id="XP_050468098.1">
    <property type="nucleotide sequence ID" value="XM_050612146.1"/>
</dbReference>
<proteinExistence type="predicted"/>
<evidence type="ECO:0000256" key="2">
    <source>
        <dbReference type="ARBA" id="ARBA00022723"/>
    </source>
</evidence>
<evidence type="ECO:0000256" key="6">
    <source>
        <dbReference type="ARBA" id="ARBA00023163"/>
    </source>
</evidence>
<reference evidence="10" key="1">
    <citation type="journal article" date="2005" name="Nature">
        <title>Sequencing of Aspergillus nidulans and comparative analysis with A. fumigatus and A. oryzae.</title>
        <authorList>
            <person name="Galagan J.E."/>
            <person name="Calvo S.E."/>
            <person name="Cuomo C."/>
            <person name="Ma L.J."/>
            <person name="Wortman J.R."/>
            <person name="Batzoglou S."/>
            <person name="Lee S.I."/>
            <person name="Basturkmen M."/>
            <person name="Spevak C.C."/>
            <person name="Clutterbuck J."/>
            <person name="Kapitonov V."/>
            <person name="Jurka J."/>
            <person name="Scazzocchio C."/>
            <person name="Farman M."/>
            <person name="Butler J."/>
            <person name="Purcell S."/>
            <person name="Harris S."/>
            <person name="Braus G.H."/>
            <person name="Draht O."/>
            <person name="Busch S."/>
            <person name="D'Enfert C."/>
            <person name="Bouchier C."/>
            <person name="Goldman G.H."/>
            <person name="Bell-Pedersen D."/>
            <person name="Griffiths-Jones S."/>
            <person name="Doonan J.H."/>
            <person name="Yu J."/>
            <person name="Vienken K."/>
            <person name="Pain A."/>
            <person name="Freitag M."/>
            <person name="Selker E.U."/>
            <person name="Archer D.B."/>
            <person name="Penalva M.A."/>
            <person name="Oakley B.R."/>
            <person name="Momany M."/>
            <person name="Tanaka T."/>
            <person name="Kumagai T."/>
            <person name="Asai K."/>
            <person name="Machida M."/>
            <person name="Nierman W.C."/>
            <person name="Denning D.W."/>
            <person name="Caddick M."/>
            <person name="Hynes M."/>
            <person name="Paoletti M."/>
            <person name="Fischer R."/>
            <person name="Miller B."/>
            <person name="Dyer P."/>
            <person name="Sachs M.S."/>
            <person name="Osmani S.A."/>
            <person name="Birren B.W."/>
        </authorList>
    </citation>
    <scope>NUCLEOTIDE SEQUENCE [LARGE SCALE GENOMIC DNA]</scope>
    <source>
        <strain evidence="10">FGSC A4 / ATCC 38163 / CBS 112.46 / NRRL 194 / M139</strain>
    </source>
</reference>
<dbReference type="KEGG" id="ani:ANIA_08447"/>
<keyword evidence="3" id="KW-0862">Zinc</keyword>
<dbReference type="eggNOG" id="ENOG502SKAB">
    <property type="taxonomic scope" value="Eukaryota"/>
</dbReference>
<protein>
    <submittedName>
        <fullName evidence="9">Zn(II)2Cys6 transcription factor (Eurofung)</fullName>
    </submittedName>
</protein>
<dbReference type="InterPro" id="IPR036864">
    <property type="entry name" value="Zn2-C6_fun-type_DNA-bd_sf"/>
</dbReference>
<organism evidence="9 10">
    <name type="scientific">Emericella nidulans (strain FGSC A4 / ATCC 38163 / CBS 112.46 / NRRL 194 / M139)</name>
    <name type="common">Aspergillus nidulans</name>
    <dbReference type="NCBI Taxonomy" id="227321"/>
    <lineage>
        <taxon>Eukaryota</taxon>
        <taxon>Fungi</taxon>
        <taxon>Dikarya</taxon>
        <taxon>Ascomycota</taxon>
        <taxon>Pezizomycotina</taxon>
        <taxon>Eurotiomycetes</taxon>
        <taxon>Eurotiomycetidae</taxon>
        <taxon>Eurotiales</taxon>
        <taxon>Aspergillaceae</taxon>
        <taxon>Aspergillus</taxon>
        <taxon>Aspergillus subgen. Nidulantes</taxon>
    </lineage>
</organism>
<evidence type="ECO:0000256" key="3">
    <source>
        <dbReference type="ARBA" id="ARBA00022833"/>
    </source>
</evidence>
<evidence type="ECO:0000259" key="8">
    <source>
        <dbReference type="PROSITE" id="PS50048"/>
    </source>
</evidence>
<keyword evidence="2" id="KW-0479">Metal-binding</keyword>
<dbReference type="Pfam" id="PF04082">
    <property type="entry name" value="Fungal_trans"/>
    <property type="match status" value="1"/>
</dbReference>
<dbReference type="InterPro" id="IPR007219">
    <property type="entry name" value="XnlR_reg_dom"/>
</dbReference>
<feature type="domain" description="Zn(2)-C6 fungal-type" evidence="8">
    <location>
        <begin position="26"/>
        <end position="56"/>
    </location>
</feature>
<reference evidence="10" key="2">
    <citation type="journal article" date="2009" name="Fungal Genet. Biol.">
        <title>The 2008 update of the Aspergillus nidulans genome annotation: a community effort.</title>
        <authorList>
            <person name="Wortman J.R."/>
            <person name="Gilsenan J.M."/>
            <person name="Joardar V."/>
            <person name="Deegan J."/>
            <person name="Clutterbuck J."/>
            <person name="Andersen M.R."/>
            <person name="Archer D."/>
            <person name="Bencina M."/>
            <person name="Braus G."/>
            <person name="Coutinho P."/>
            <person name="von Dohren H."/>
            <person name="Doonan J."/>
            <person name="Driessen A.J."/>
            <person name="Durek P."/>
            <person name="Espeso E."/>
            <person name="Fekete E."/>
            <person name="Flipphi M."/>
            <person name="Estrada C.G."/>
            <person name="Geysens S."/>
            <person name="Goldman G."/>
            <person name="de Groot P.W."/>
            <person name="Hansen K."/>
            <person name="Harris S.D."/>
            <person name="Heinekamp T."/>
            <person name="Helmstaedt K."/>
            <person name="Henrissat B."/>
            <person name="Hofmann G."/>
            <person name="Homan T."/>
            <person name="Horio T."/>
            <person name="Horiuchi H."/>
            <person name="James S."/>
            <person name="Jones M."/>
            <person name="Karaffa L."/>
            <person name="Karanyi Z."/>
            <person name="Kato M."/>
            <person name="Keller N."/>
            <person name="Kelly D.E."/>
            <person name="Kiel J.A."/>
            <person name="Kim J.M."/>
            <person name="van der Klei I.J."/>
            <person name="Klis F.M."/>
            <person name="Kovalchuk A."/>
            <person name="Krasevec N."/>
            <person name="Kubicek C.P."/>
            <person name="Liu B."/>
            <person name="Maccabe A."/>
            <person name="Meyer V."/>
            <person name="Mirabito P."/>
            <person name="Miskei M."/>
            <person name="Mos M."/>
            <person name="Mullins J."/>
            <person name="Nelson D.R."/>
            <person name="Nielsen J."/>
            <person name="Oakley B.R."/>
            <person name="Osmani S.A."/>
            <person name="Pakula T."/>
            <person name="Paszewski A."/>
            <person name="Paulsen I."/>
            <person name="Pilsyk S."/>
            <person name="Pocsi I."/>
            <person name="Punt P.J."/>
            <person name="Ram A.F."/>
            <person name="Ren Q."/>
            <person name="Robellet X."/>
            <person name="Robson G."/>
            <person name="Seiboth B."/>
            <person name="van Solingen P."/>
            <person name="Specht T."/>
            <person name="Sun J."/>
            <person name="Taheri-Talesh N."/>
            <person name="Takeshita N."/>
            <person name="Ussery D."/>
            <person name="vanKuyk P.A."/>
            <person name="Visser H."/>
            <person name="van de Vondervoort P.J."/>
            <person name="de Vries R.P."/>
            <person name="Walton J."/>
            <person name="Xiang X."/>
            <person name="Xiong Y."/>
            <person name="Zeng A.P."/>
            <person name="Brandt B.W."/>
            <person name="Cornell M.J."/>
            <person name="van den Hondel C.A."/>
            <person name="Visser J."/>
            <person name="Oliver S.G."/>
            <person name="Turner G."/>
        </authorList>
    </citation>
    <scope>GENOME REANNOTATION</scope>
    <source>
        <strain evidence="10">FGSC A4 / ATCC 38163 / CBS 112.46 / NRRL 194 / M139</strain>
    </source>
</reference>
<sequence>MPDPIKPRPARGALQRVRTGSRTTVACLGCKDKKLRCDAQVPICTNCRRYNTECLVEDPATKRHHPRNYLETLEQRVATLEGVIRGMHATPPSNDRTAVQDNELSDLSSMIGTLSLNAAGAEPHYLGSSSAFAFARFVEPVIRQAITSMPPRIAVQLSDAYFGNIHTQYPFLHEPTFRQWETRLYNPTHAAILTDSGRVPLYFLNMAYAVGALLLPNSGYSPEQLYASALLYIDDILCYDNLECIQAILCSATYSLRSSKGTSHWKLAGQALRQCINLGYHRNHRRLGLNVSPAQVEMQKRTFWSAYTMECAAAVMLGRPLSLNYNEIDAEFPLDVEYDADGSRNPRPTGLLTYANPGFSIRALQGRIQTALYADLTSASDTETRSKQIENLREVLKTWNTSIPSTPITPPAVGALSFFTTPDWYQCSYNYTLLQLYRLQITNVKVPAPFDIILECIQAAESSCRCFRRQFIGTPTTYTWSALHELFIAGLTYLYCLWISPTAREVIRPDRVSSTCTDCIMVLVAIAEQWKDAAPYRDVFEILSNNTMTIMTSWQEGNALQTATGATAVQTTARHDTIFPSYLLDWMTGISQEAGISTGVDRLLNGFFDDFVFPELPDIV</sequence>
<keyword evidence="4" id="KW-0805">Transcription regulation</keyword>
<dbReference type="GO" id="GO:0008270">
    <property type="term" value="F:zinc ion binding"/>
    <property type="evidence" value="ECO:0007669"/>
    <property type="project" value="InterPro"/>
</dbReference>
<keyword evidence="5" id="KW-0238">DNA-binding</keyword>
<evidence type="ECO:0000256" key="5">
    <source>
        <dbReference type="ARBA" id="ARBA00023125"/>
    </source>
</evidence>
<dbReference type="Proteomes" id="UP000000560">
    <property type="component" value="Chromosome V"/>
</dbReference>
<dbReference type="PROSITE" id="PS50048">
    <property type="entry name" value="ZN2_CY6_FUNGAL_2"/>
    <property type="match status" value="1"/>
</dbReference>
<dbReference type="InterPro" id="IPR001138">
    <property type="entry name" value="Zn2Cys6_DnaBD"/>
</dbReference>
<evidence type="ECO:0000256" key="7">
    <source>
        <dbReference type="ARBA" id="ARBA00023242"/>
    </source>
</evidence>
<keyword evidence="6" id="KW-0804">Transcription</keyword>
<evidence type="ECO:0000313" key="10">
    <source>
        <dbReference type="Proteomes" id="UP000000560"/>
    </source>
</evidence>
<dbReference type="GeneID" id="2868802"/>
<evidence type="ECO:0000256" key="4">
    <source>
        <dbReference type="ARBA" id="ARBA00023015"/>
    </source>
</evidence>
<dbReference type="GO" id="GO:0000981">
    <property type="term" value="F:DNA-binding transcription factor activity, RNA polymerase II-specific"/>
    <property type="evidence" value="ECO:0000318"/>
    <property type="project" value="GO_Central"/>
</dbReference>
<dbReference type="OrthoDB" id="189997at2759"/>